<dbReference type="AlphaFoldDB" id="A0A2N5XRB0"/>
<proteinExistence type="predicted"/>
<evidence type="ECO:0000256" key="1">
    <source>
        <dbReference type="SAM" id="SignalP"/>
    </source>
</evidence>
<protein>
    <recommendedName>
        <fullName evidence="4">DUF5330 domain-containing protein</fullName>
    </recommendedName>
</protein>
<evidence type="ECO:0000313" key="2">
    <source>
        <dbReference type="EMBL" id="PLW76977.1"/>
    </source>
</evidence>
<name>A0A2N5XRB0_9HYPH</name>
<evidence type="ECO:0008006" key="4">
    <source>
        <dbReference type="Google" id="ProtNLM"/>
    </source>
</evidence>
<comment type="caution">
    <text evidence="2">The sequence shown here is derived from an EMBL/GenBank/DDBJ whole genome shotgun (WGS) entry which is preliminary data.</text>
</comment>
<keyword evidence="1" id="KW-0732">Signal</keyword>
<sequence>MSFLIRAAFWLSLVILILPADPGTEANKESLSTTDAFIAAQATLSDFTSFCARQPDVCAAGEVAIDSFSAKARYGAKQLYVYLDGQSEDIASTSETGLTQTADISQDQTLDQQQLTALVQDLKQ</sequence>
<evidence type="ECO:0000313" key="3">
    <source>
        <dbReference type="Proteomes" id="UP000234881"/>
    </source>
</evidence>
<feature type="chain" id="PRO_5014685287" description="DUF5330 domain-containing protein" evidence="1">
    <location>
        <begin position="21"/>
        <end position="124"/>
    </location>
</feature>
<accession>A0A2N5XRB0</accession>
<dbReference type="EMBL" id="PKUQ01000022">
    <property type="protein sequence ID" value="PLW76977.1"/>
    <property type="molecule type" value="Genomic_DNA"/>
</dbReference>
<dbReference type="Proteomes" id="UP000234881">
    <property type="component" value="Unassembled WGS sequence"/>
</dbReference>
<dbReference type="Pfam" id="PF17264">
    <property type="entry name" value="DUF5330"/>
    <property type="match status" value="1"/>
</dbReference>
<dbReference type="RefSeq" id="WP_101534267.1">
    <property type="nucleotide sequence ID" value="NZ_JBFHIU010000020.1"/>
</dbReference>
<gene>
    <name evidence="2" type="ORF">C0081_13105</name>
</gene>
<dbReference type="InterPro" id="IPR035220">
    <property type="entry name" value="DUF5330"/>
</dbReference>
<dbReference type="OrthoDB" id="7923950at2"/>
<reference evidence="2 3" key="1">
    <citation type="submission" date="2018-01" db="EMBL/GenBank/DDBJ databases">
        <title>The draft genome sequence of Cohaesibacter sp. H1304.</title>
        <authorList>
            <person name="Wang N.-N."/>
            <person name="Du Z.-J."/>
        </authorList>
    </citation>
    <scope>NUCLEOTIDE SEQUENCE [LARGE SCALE GENOMIC DNA]</scope>
    <source>
        <strain evidence="2 3">H1304</strain>
    </source>
</reference>
<organism evidence="2 3">
    <name type="scientific">Cohaesibacter celericrescens</name>
    <dbReference type="NCBI Taxonomy" id="2067669"/>
    <lineage>
        <taxon>Bacteria</taxon>
        <taxon>Pseudomonadati</taxon>
        <taxon>Pseudomonadota</taxon>
        <taxon>Alphaproteobacteria</taxon>
        <taxon>Hyphomicrobiales</taxon>
        <taxon>Cohaesibacteraceae</taxon>
    </lineage>
</organism>
<keyword evidence="3" id="KW-1185">Reference proteome</keyword>
<feature type="signal peptide" evidence="1">
    <location>
        <begin position="1"/>
        <end position="20"/>
    </location>
</feature>